<dbReference type="Pfam" id="PF13795">
    <property type="entry name" value="HupE_UreJ_2"/>
    <property type="match status" value="1"/>
</dbReference>
<keyword evidence="1" id="KW-0472">Membrane</keyword>
<keyword evidence="2" id="KW-0732">Signal</keyword>
<feature type="transmembrane region" description="Helical" evidence="1">
    <location>
        <begin position="269"/>
        <end position="292"/>
    </location>
</feature>
<dbReference type="AlphaFoldDB" id="A0AAU8ATS9"/>
<dbReference type="InterPro" id="IPR032809">
    <property type="entry name" value="Put_HupE_UreJ"/>
</dbReference>
<keyword evidence="1" id="KW-1133">Transmembrane helix</keyword>
<feature type="chain" id="PRO_5043706203" evidence="2">
    <location>
        <begin position="23"/>
        <end position="330"/>
    </location>
</feature>
<feature type="transmembrane region" description="Helical" evidence="1">
    <location>
        <begin position="304"/>
        <end position="322"/>
    </location>
</feature>
<evidence type="ECO:0000256" key="2">
    <source>
        <dbReference type="SAM" id="SignalP"/>
    </source>
</evidence>
<geneLocation type="plasmid" evidence="3">
    <name>unnamed5</name>
</geneLocation>
<feature type="transmembrane region" description="Helical" evidence="1">
    <location>
        <begin position="206"/>
        <end position="224"/>
    </location>
</feature>
<organism evidence="3">
    <name type="scientific">Alloyangia sp. H15</name>
    <dbReference type="NCBI Taxonomy" id="3029062"/>
    <lineage>
        <taxon>Bacteria</taxon>
        <taxon>Pseudomonadati</taxon>
        <taxon>Pseudomonadota</taxon>
        <taxon>Alphaproteobacteria</taxon>
        <taxon>Rhodobacterales</taxon>
        <taxon>Roseobacteraceae</taxon>
        <taxon>Alloyangia</taxon>
    </lineage>
</organism>
<dbReference type="RefSeq" id="WP_353476778.1">
    <property type="nucleotide sequence ID" value="NZ_CP123390.1"/>
</dbReference>
<keyword evidence="3" id="KW-0614">Plasmid</keyword>
<name>A0AAU8ATS9_9RHOB</name>
<feature type="transmembrane region" description="Helical" evidence="1">
    <location>
        <begin position="236"/>
        <end position="257"/>
    </location>
</feature>
<protein>
    <submittedName>
        <fullName evidence="3">HupE/UreJ family protein</fullName>
    </submittedName>
</protein>
<feature type="signal peptide" evidence="2">
    <location>
        <begin position="1"/>
        <end position="22"/>
    </location>
</feature>
<proteinExistence type="predicted"/>
<keyword evidence="1" id="KW-0812">Transmembrane</keyword>
<reference evidence="3" key="1">
    <citation type="submission" date="2023-02" db="EMBL/GenBank/DDBJ databases">
        <title>Description and genomic characterization of Salipiger bruguierae sp. nov., isolated from the sediment of mangrove plant Bruguiera sexangula.</title>
        <authorList>
            <person name="Long M."/>
        </authorList>
    </citation>
    <scope>NUCLEOTIDE SEQUENCE</scope>
    <source>
        <strain evidence="3">H15</strain>
        <plasmid evidence="3">unnamed5</plasmid>
    </source>
</reference>
<gene>
    <name evidence="3" type="ORF">PVT71_29180</name>
</gene>
<sequence>MILRLFSVLILCLVTLTPQARAHEIRPAFLQIDEVAPQRYELLWKVPTRDGMVQNIRPAFDPALTLTLVPGETLVEGFVLFRYGLTGDAGLPGTELRIDNLDRTTMDTLVNVALLDGTHQRFLLRPREPAVTIPEAPSTWAVVQTYTRLGIQHILEGVDHLTFVAALMLIVRGWPMLLKTVTAFTVAHSITLALATFGYVSLPPPPVETLIALSILLVAVEAIHLRRGRHSLATRWPWIVAFAFGLLHGFGFAGALVKIGLPQGDIPLALLFFNVGVELGQLTFIGALLALVALLRRLVALPRAAPVAAVYGIGIIATFWVFERLDGMFF</sequence>
<evidence type="ECO:0000313" key="3">
    <source>
        <dbReference type="EMBL" id="XCC97899.1"/>
    </source>
</evidence>
<accession>A0AAU8ATS9</accession>
<evidence type="ECO:0000256" key="1">
    <source>
        <dbReference type="SAM" id="Phobius"/>
    </source>
</evidence>
<dbReference type="EMBL" id="CP123390">
    <property type="protein sequence ID" value="XCC97899.1"/>
    <property type="molecule type" value="Genomic_DNA"/>
</dbReference>
<feature type="transmembrane region" description="Helical" evidence="1">
    <location>
        <begin position="181"/>
        <end position="200"/>
    </location>
</feature>